<comment type="caution">
    <text evidence="1">The sequence shown here is derived from an EMBL/GenBank/DDBJ whole genome shotgun (WGS) entry which is preliminary data.</text>
</comment>
<dbReference type="AlphaFoldDB" id="A0A1B8B1E9"/>
<proteinExistence type="predicted"/>
<name>A0A1B8B1E9_FUSPO</name>
<dbReference type="STRING" id="36050.A0A1B8B1E9"/>
<reference evidence="1 2" key="1">
    <citation type="submission" date="2016-06" db="EMBL/GenBank/DDBJ databases">
        <title>Living apart together: crosstalk between the core and supernumerary genomes in a fungal plant pathogen.</title>
        <authorList>
            <person name="Vanheule A."/>
            <person name="Audenaert K."/>
            <person name="Warris S."/>
            <person name="Van De Geest H."/>
            <person name="Schijlen E."/>
            <person name="Hofte M."/>
            <person name="De Saeger S."/>
            <person name="Haesaert G."/>
            <person name="Waalwijk C."/>
            <person name="Van Der Lee T."/>
        </authorList>
    </citation>
    <scope>NUCLEOTIDE SEQUENCE [LARGE SCALE GENOMIC DNA]</scope>
    <source>
        <strain evidence="1 2">2516</strain>
    </source>
</reference>
<accession>A0A1B8B1E9</accession>
<gene>
    <name evidence="1" type="ORF">FPOA_00489</name>
</gene>
<sequence>MSKHTTAVTTFEYDDSESDIVAGLDALALTPTTSSETPSKRMSLLEQWNDYFQKGNLEDFQRLCVDLGLPGDLPSKTKCRQALRGVNVNIKQFLACDDKPHGVMLFQSRSALMRWTRKNNAFFPRRKVPNGSPLSTLLKTLIFKPCVD</sequence>
<dbReference type="PANTHER" id="PTHR38846">
    <property type="entry name" value="C3H1-TYPE DOMAIN-CONTAINING PROTEIN"/>
    <property type="match status" value="1"/>
</dbReference>
<evidence type="ECO:0000313" key="2">
    <source>
        <dbReference type="Proteomes" id="UP000091967"/>
    </source>
</evidence>
<organism evidence="1 2">
    <name type="scientific">Fusarium poae</name>
    <dbReference type="NCBI Taxonomy" id="36050"/>
    <lineage>
        <taxon>Eukaryota</taxon>
        <taxon>Fungi</taxon>
        <taxon>Dikarya</taxon>
        <taxon>Ascomycota</taxon>
        <taxon>Pezizomycotina</taxon>
        <taxon>Sordariomycetes</taxon>
        <taxon>Hypocreomycetidae</taxon>
        <taxon>Hypocreales</taxon>
        <taxon>Nectriaceae</taxon>
        <taxon>Fusarium</taxon>
    </lineage>
</organism>
<keyword evidence="2" id="KW-1185">Reference proteome</keyword>
<dbReference type="EMBL" id="LYXU01000001">
    <property type="protein sequence ID" value="OBS26546.1"/>
    <property type="molecule type" value="Genomic_DNA"/>
</dbReference>
<dbReference type="PANTHER" id="PTHR38846:SF1">
    <property type="entry name" value="C3H1-TYPE DOMAIN-CONTAINING PROTEIN"/>
    <property type="match status" value="1"/>
</dbReference>
<dbReference type="Proteomes" id="UP000091967">
    <property type="component" value="Unassembled WGS sequence"/>
</dbReference>
<protein>
    <submittedName>
        <fullName evidence="1">Uncharacterized protein</fullName>
    </submittedName>
</protein>
<evidence type="ECO:0000313" key="1">
    <source>
        <dbReference type="EMBL" id="OBS26546.1"/>
    </source>
</evidence>
<dbReference type="OMA" id="FLACDDK"/>